<evidence type="ECO:0000259" key="3">
    <source>
        <dbReference type="Pfam" id="PF13649"/>
    </source>
</evidence>
<dbReference type="InterPro" id="IPR029063">
    <property type="entry name" value="SAM-dependent_MTases_sf"/>
</dbReference>
<dbReference type="EMBL" id="JAGZZN010000052">
    <property type="protein sequence ID" value="MBS6537343.1"/>
    <property type="molecule type" value="Genomic_DNA"/>
</dbReference>
<sequence length="242" mass="27376">MNTPIKPKLQRFQTATAFACPICQLDLELVGTSFKCPKGHSFDLAKFGYVNLAPQIKQSKDYDKENFQNRQLILEAGFYEPILTAIGQKIPTSDARILDIGCGEGYYSRKLQEAYPKATFYAFDLSKESVQLAAKSDASWKVNWFVGDLAHLPIQSKSMEVILDIFSPANYAEFERVLKTEGVIIKVVPTSSHLKEIRQLAQDQLTKQSYSNQEILEHFEDHCQILSSETVSLTKSLTPEER</sequence>
<feature type="non-terminal residue" evidence="5">
    <location>
        <position position="242"/>
    </location>
</feature>
<dbReference type="GO" id="GO:0032259">
    <property type="term" value="P:methylation"/>
    <property type="evidence" value="ECO:0007669"/>
    <property type="project" value="UniProtKB-KW"/>
</dbReference>
<feature type="domain" description="Methyltransferase" evidence="3">
    <location>
        <begin position="97"/>
        <end position="181"/>
    </location>
</feature>
<feature type="binding site" evidence="1">
    <location>
        <position position="36"/>
    </location>
    <ligand>
        <name>Zn(2+)</name>
        <dbReference type="ChEBI" id="CHEBI:29105"/>
    </ligand>
</feature>
<dbReference type="CDD" id="cd02440">
    <property type="entry name" value="AdoMet_MTases"/>
    <property type="match status" value="1"/>
</dbReference>
<dbReference type="Proteomes" id="UP000761167">
    <property type="component" value="Unassembled WGS sequence"/>
</dbReference>
<feature type="binding site" evidence="2">
    <location>
        <position position="79"/>
    </location>
    <ligand>
        <name>S-adenosyl-L-methionine</name>
        <dbReference type="ChEBI" id="CHEBI:59789"/>
    </ligand>
</feature>
<proteinExistence type="predicted"/>
<feature type="binding site" evidence="1">
    <location>
        <position position="23"/>
    </location>
    <ligand>
        <name>Zn(2+)</name>
        <dbReference type="ChEBI" id="CHEBI:29105"/>
    </ligand>
</feature>
<comment type="caution">
    <text evidence="5">The sequence shown here is derived from an EMBL/GenBank/DDBJ whole genome shotgun (WGS) entry which is preliminary data.</text>
</comment>
<evidence type="ECO:0000313" key="5">
    <source>
        <dbReference type="EMBL" id="MBS6537343.1"/>
    </source>
</evidence>
<feature type="binding site" evidence="2">
    <location>
        <position position="193"/>
    </location>
    <ligand>
        <name>S-adenosyl-L-methionine</name>
        <dbReference type="ChEBI" id="CHEBI:59789"/>
    </ligand>
</feature>
<keyword evidence="5" id="KW-0489">Methyltransferase</keyword>
<evidence type="ECO:0000256" key="2">
    <source>
        <dbReference type="PIRSR" id="PIRSR018249-2"/>
    </source>
</evidence>
<feature type="domain" description="23S rRNA (guanine(745)-N(1))-methyltransferase N-terminal" evidence="4">
    <location>
        <begin position="18"/>
        <end position="60"/>
    </location>
</feature>
<accession>A0A943SRV3</accession>
<dbReference type="AlphaFoldDB" id="A0A943SRV3"/>
<reference evidence="5" key="1">
    <citation type="submission" date="2021-02" db="EMBL/GenBank/DDBJ databases">
        <title>Infant gut strain persistence is associated with maternal origin, phylogeny, and functional potential including surface adhesion and iron acquisition.</title>
        <authorList>
            <person name="Lou Y.C."/>
        </authorList>
    </citation>
    <scope>NUCLEOTIDE SEQUENCE</scope>
    <source>
        <strain evidence="5">L3_060_000G1_dasL3_060_000G1_metabat.metabat.86_ sub</strain>
    </source>
</reference>
<feature type="binding site" evidence="1">
    <location>
        <position position="20"/>
    </location>
    <ligand>
        <name>Zn(2+)</name>
        <dbReference type="ChEBI" id="CHEBI:29105"/>
    </ligand>
</feature>
<feature type="binding site" evidence="2">
    <location>
        <begin position="104"/>
        <end position="105"/>
    </location>
    <ligand>
        <name>S-adenosyl-L-methionine</name>
        <dbReference type="ChEBI" id="CHEBI:59789"/>
    </ligand>
</feature>
<dbReference type="InterPro" id="IPR048647">
    <property type="entry name" value="RlmA_N"/>
</dbReference>
<feature type="binding site" evidence="1">
    <location>
        <position position="40"/>
    </location>
    <ligand>
        <name>Zn(2+)</name>
        <dbReference type="ChEBI" id="CHEBI:29105"/>
    </ligand>
</feature>
<dbReference type="GO" id="GO:0046872">
    <property type="term" value="F:metal ion binding"/>
    <property type="evidence" value="ECO:0007669"/>
    <property type="project" value="UniProtKB-KW"/>
</dbReference>
<dbReference type="Gene3D" id="3.40.50.150">
    <property type="entry name" value="Vaccinia Virus protein VP39"/>
    <property type="match status" value="1"/>
</dbReference>
<organism evidence="5 6">
    <name type="scientific">Streptococcus parasanguinis</name>
    <dbReference type="NCBI Taxonomy" id="1318"/>
    <lineage>
        <taxon>Bacteria</taxon>
        <taxon>Bacillati</taxon>
        <taxon>Bacillota</taxon>
        <taxon>Bacilli</taxon>
        <taxon>Lactobacillales</taxon>
        <taxon>Streptococcaceae</taxon>
        <taxon>Streptococcus</taxon>
    </lineage>
</organism>
<dbReference type="PANTHER" id="PTHR43591">
    <property type="entry name" value="METHYLTRANSFERASE"/>
    <property type="match status" value="1"/>
</dbReference>
<evidence type="ECO:0000259" key="4">
    <source>
        <dbReference type="Pfam" id="PF21302"/>
    </source>
</evidence>
<gene>
    <name evidence="5" type="ORF">KH363_07290</name>
</gene>
<dbReference type="SUPFAM" id="SSF53335">
    <property type="entry name" value="S-adenosyl-L-methionine-dependent methyltransferases"/>
    <property type="match status" value="1"/>
</dbReference>
<keyword evidence="5" id="KW-0808">Transferase</keyword>
<dbReference type="InterPro" id="IPR016718">
    <property type="entry name" value="rRNA_m1G-MeTrfase_A_prd"/>
</dbReference>
<keyword evidence="1" id="KW-0479">Metal-binding</keyword>
<evidence type="ECO:0000256" key="1">
    <source>
        <dbReference type="PIRSR" id="PIRSR018249-1"/>
    </source>
</evidence>
<keyword evidence="2" id="KW-0949">S-adenosyl-L-methionine</keyword>
<dbReference type="Pfam" id="PF13649">
    <property type="entry name" value="Methyltransf_25"/>
    <property type="match status" value="1"/>
</dbReference>
<dbReference type="GO" id="GO:0008168">
    <property type="term" value="F:methyltransferase activity"/>
    <property type="evidence" value="ECO:0007669"/>
    <property type="project" value="UniProtKB-KW"/>
</dbReference>
<dbReference type="InterPro" id="IPR041698">
    <property type="entry name" value="Methyltransf_25"/>
</dbReference>
<name>A0A943SRV3_STRPA</name>
<dbReference type="PIRSF" id="PIRSF018249">
    <property type="entry name" value="MyrA_prd"/>
    <property type="match status" value="1"/>
</dbReference>
<protein>
    <submittedName>
        <fullName evidence="5">Methyltransferase domain-containing protein</fullName>
    </submittedName>
</protein>
<dbReference type="Pfam" id="PF21302">
    <property type="entry name" value="Zn_ribbon_RlmA"/>
    <property type="match status" value="1"/>
</dbReference>
<evidence type="ECO:0000313" key="6">
    <source>
        <dbReference type="Proteomes" id="UP000761167"/>
    </source>
</evidence>
<keyword evidence="1" id="KW-0862">Zinc</keyword>